<dbReference type="Pfam" id="PF05378">
    <property type="entry name" value="Hydant_A_N"/>
    <property type="match status" value="1"/>
</dbReference>
<reference evidence="4 5" key="1">
    <citation type="journal article" date="2018" name="Mol. Biol. Evol.">
        <title>Broad Genomic Sampling Reveals a Smut Pathogenic Ancestry of the Fungal Clade Ustilaginomycotina.</title>
        <authorList>
            <person name="Kijpornyongpan T."/>
            <person name="Mondo S.J."/>
            <person name="Barry K."/>
            <person name="Sandor L."/>
            <person name="Lee J."/>
            <person name="Lipzen A."/>
            <person name="Pangilinan J."/>
            <person name="LaButti K."/>
            <person name="Hainaut M."/>
            <person name="Henrissat B."/>
            <person name="Grigoriev I.V."/>
            <person name="Spatafora J.W."/>
            <person name="Aime M.C."/>
        </authorList>
    </citation>
    <scope>NUCLEOTIDE SEQUENCE [LARGE SCALE GENOMIC DNA]</scope>
    <source>
        <strain evidence="4 5">MCA 4186</strain>
    </source>
</reference>
<dbReference type="GO" id="GO:0006749">
    <property type="term" value="P:glutathione metabolic process"/>
    <property type="evidence" value="ECO:0007669"/>
    <property type="project" value="TreeGrafter"/>
</dbReference>
<dbReference type="GeneID" id="37272670"/>
<evidence type="ECO:0000313" key="5">
    <source>
        <dbReference type="Proteomes" id="UP000245946"/>
    </source>
</evidence>
<name>A0A316ZEW2_9BASI</name>
<gene>
    <name evidence="4" type="ORF">FA09DRAFT_359569</name>
</gene>
<proteinExistence type="predicted"/>
<feature type="region of interest" description="Disordered" evidence="1">
    <location>
        <begin position="163"/>
        <end position="185"/>
    </location>
</feature>
<evidence type="ECO:0008006" key="6">
    <source>
        <dbReference type="Google" id="ProtNLM"/>
    </source>
</evidence>
<dbReference type="InterPro" id="IPR045079">
    <property type="entry name" value="Oxoprolinase-like"/>
</dbReference>
<evidence type="ECO:0000259" key="3">
    <source>
        <dbReference type="Pfam" id="PF05378"/>
    </source>
</evidence>
<dbReference type="AlphaFoldDB" id="A0A316ZEW2"/>
<dbReference type="RefSeq" id="XP_025599837.1">
    <property type="nucleotide sequence ID" value="XM_025745126.1"/>
</dbReference>
<sequence>MPGIQIAIDRGGTFSDCYARIPGRDDVVIKLLSHDPSHYADAPTEGVRRILEIAQGRSIARGDKIDTSGVEWIRLSTTVATNALLERRGAKHALVTTRGFKDLLEIGNQTRPDIFALNIRKPEVLYSAVLEVDERVTLVGYTADPEAAQHAPRFDDAGAVQQAYSGEDAPPPAHDGSEPPVERGVSGEAVAVLRRPDREQVRRDLQRLFDDGFRALAIVLMHSYTYPAHEQLVAEVARDVGFTHVSVSSALMPMIRIVPRGVSATADAYLTPVLADYIDGFFAGFDASLRDGSAGTRVEFMMSDGGLTSVERFSGLKSVISGPAGGVVGMALTSWDAQDGRPVIGLDMGGTSTDVSRYAGRYEQVFETTLAGVTIQSPQLDINTVASGGSSRLFWRNGLFVVGPDSAGAHPGPTCYRKGGPLAITDANLITGHLAVEMFPKIFGPEENVGLDLEATTQAFEKLRAQINKETGKELSLDEVAQGFIRIANETMCRPIRALTEARGYSASKHVLACFGGAGGQHACAIARSLGIRTVLIHRHSSILSAYGMALADRVFEAQEPASDTWGGEGVLSSLQRRVEALEKHVRETLQKDGFEGKRLETEVLLNLRYEGTDTALMTLKPPDSWDVDKAFVSTYKQEFGFTLEGKPIRVDDIRVRGIGKSFDGLGESVYAEHERLDFKKADAAIEAAPRRSVYFEGHGRLDTPVVRLSDLQPGTIVPAPAHLVDETQTILVEMGCEARVLSQAVLLEIKYDS</sequence>
<accession>A0A316ZEW2</accession>
<dbReference type="EMBL" id="KZ819288">
    <property type="protein sequence ID" value="PWN99558.1"/>
    <property type="molecule type" value="Genomic_DNA"/>
</dbReference>
<dbReference type="InterPro" id="IPR008040">
    <property type="entry name" value="Hydant_A_N"/>
</dbReference>
<evidence type="ECO:0000256" key="1">
    <source>
        <dbReference type="SAM" id="MobiDB-lite"/>
    </source>
</evidence>
<dbReference type="PANTHER" id="PTHR11365">
    <property type="entry name" value="5-OXOPROLINASE RELATED"/>
    <property type="match status" value="1"/>
</dbReference>
<dbReference type="Proteomes" id="UP000245946">
    <property type="component" value="Unassembled WGS sequence"/>
</dbReference>
<dbReference type="PANTHER" id="PTHR11365:SF2">
    <property type="entry name" value="5-OXOPROLINASE"/>
    <property type="match status" value="1"/>
</dbReference>
<feature type="domain" description="Hydantoinase A/oxoprolinase" evidence="2">
    <location>
        <begin position="260"/>
        <end position="555"/>
    </location>
</feature>
<dbReference type="InterPro" id="IPR002821">
    <property type="entry name" value="Hydantoinase_A"/>
</dbReference>
<dbReference type="Pfam" id="PF01968">
    <property type="entry name" value="Hydantoinase_A"/>
    <property type="match status" value="1"/>
</dbReference>
<dbReference type="STRING" id="58919.A0A316ZEW2"/>
<dbReference type="GO" id="GO:0005829">
    <property type="term" value="C:cytosol"/>
    <property type="evidence" value="ECO:0007669"/>
    <property type="project" value="TreeGrafter"/>
</dbReference>
<protein>
    <recommendedName>
        <fullName evidence="6">5-oxoprolinase</fullName>
    </recommendedName>
</protein>
<dbReference type="GO" id="GO:0017168">
    <property type="term" value="F:5-oxoprolinase (ATP-hydrolyzing) activity"/>
    <property type="evidence" value="ECO:0007669"/>
    <property type="project" value="TreeGrafter"/>
</dbReference>
<evidence type="ECO:0000313" key="4">
    <source>
        <dbReference type="EMBL" id="PWN99558.1"/>
    </source>
</evidence>
<keyword evidence="5" id="KW-1185">Reference proteome</keyword>
<feature type="domain" description="Hydantoinase/oxoprolinase N-terminal" evidence="3">
    <location>
        <begin position="6"/>
        <end position="240"/>
    </location>
</feature>
<evidence type="ECO:0000259" key="2">
    <source>
        <dbReference type="Pfam" id="PF01968"/>
    </source>
</evidence>
<dbReference type="OrthoDB" id="3643at2759"/>
<organism evidence="4 5">
    <name type="scientific">Tilletiopsis washingtonensis</name>
    <dbReference type="NCBI Taxonomy" id="58919"/>
    <lineage>
        <taxon>Eukaryota</taxon>
        <taxon>Fungi</taxon>
        <taxon>Dikarya</taxon>
        <taxon>Basidiomycota</taxon>
        <taxon>Ustilaginomycotina</taxon>
        <taxon>Exobasidiomycetes</taxon>
        <taxon>Entylomatales</taxon>
        <taxon>Entylomatales incertae sedis</taxon>
        <taxon>Tilletiopsis</taxon>
    </lineage>
</organism>